<feature type="region of interest" description="Disordered" evidence="2">
    <location>
        <begin position="440"/>
        <end position="480"/>
    </location>
</feature>
<dbReference type="PANTHER" id="PTHR42693">
    <property type="entry name" value="ARYLSULFATASE FAMILY MEMBER"/>
    <property type="match status" value="1"/>
</dbReference>
<dbReference type="EMBL" id="CP058529">
    <property type="protein sequence ID" value="QLG27994.1"/>
    <property type="molecule type" value="Genomic_DNA"/>
</dbReference>
<dbReference type="InterPro" id="IPR050738">
    <property type="entry name" value="Sulfatase"/>
</dbReference>
<dbReference type="GeneID" id="56029307"/>
<dbReference type="CDD" id="cd16148">
    <property type="entry name" value="sulfatase_like"/>
    <property type="match status" value="1"/>
</dbReference>
<dbReference type="KEGG" id="halg:HUG10_10700"/>
<dbReference type="RefSeq" id="WP_179169569.1">
    <property type="nucleotide sequence ID" value="NZ_CP058529.1"/>
</dbReference>
<protein>
    <submittedName>
        <fullName evidence="4">Sulfatase</fullName>
    </submittedName>
</protein>
<dbReference type="SUPFAM" id="SSF53649">
    <property type="entry name" value="Alkaline phosphatase-like"/>
    <property type="match status" value="1"/>
</dbReference>
<dbReference type="PANTHER" id="PTHR42693:SF33">
    <property type="entry name" value="ARYLSULFATASE"/>
    <property type="match status" value="1"/>
</dbReference>
<reference evidence="4 5" key="1">
    <citation type="submission" date="2020-07" db="EMBL/GenBank/DDBJ databases">
        <title>Gai3-2, isolated from salt lake.</title>
        <authorList>
            <person name="Cui H."/>
            <person name="Shi X."/>
        </authorList>
    </citation>
    <scope>NUCLEOTIDE SEQUENCE [LARGE SCALE GENOMIC DNA]</scope>
    <source>
        <strain evidence="4 5">Gai3-2</strain>
    </source>
</reference>
<dbReference type="Proteomes" id="UP000509750">
    <property type="component" value="Chromosome"/>
</dbReference>
<dbReference type="InterPro" id="IPR017850">
    <property type="entry name" value="Alkaline_phosphatase_core_sf"/>
</dbReference>
<name>A0A7D5K886_9EURY</name>
<feature type="domain" description="Sulfatase N-terminal" evidence="3">
    <location>
        <begin position="10"/>
        <end position="335"/>
    </location>
</feature>
<proteinExistence type="inferred from homology"/>
<organism evidence="4 5">
    <name type="scientific">Halorarum halophilum</name>
    <dbReference type="NCBI Taxonomy" id="2743090"/>
    <lineage>
        <taxon>Archaea</taxon>
        <taxon>Methanobacteriati</taxon>
        <taxon>Methanobacteriota</taxon>
        <taxon>Stenosarchaea group</taxon>
        <taxon>Halobacteria</taxon>
        <taxon>Halobacteriales</taxon>
        <taxon>Haloferacaceae</taxon>
        <taxon>Halorarum</taxon>
    </lineage>
</organism>
<evidence type="ECO:0000256" key="2">
    <source>
        <dbReference type="SAM" id="MobiDB-lite"/>
    </source>
</evidence>
<dbReference type="AlphaFoldDB" id="A0A7D5K886"/>
<dbReference type="InterPro" id="IPR000917">
    <property type="entry name" value="Sulfatase_N"/>
</dbReference>
<dbReference type="GO" id="GO:0004065">
    <property type="term" value="F:arylsulfatase activity"/>
    <property type="evidence" value="ECO:0007669"/>
    <property type="project" value="TreeGrafter"/>
</dbReference>
<evidence type="ECO:0000256" key="1">
    <source>
        <dbReference type="ARBA" id="ARBA00008779"/>
    </source>
</evidence>
<comment type="similarity">
    <text evidence="1">Belongs to the sulfatase family.</text>
</comment>
<dbReference type="Gene3D" id="3.40.720.10">
    <property type="entry name" value="Alkaline Phosphatase, subunit A"/>
    <property type="match status" value="1"/>
</dbReference>
<evidence type="ECO:0000313" key="4">
    <source>
        <dbReference type="EMBL" id="QLG27994.1"/>
    </source>
</evidence>
<evidence type="ECO:0000259" key="3">
    <source>
        <dbReference type="Pfam" id="PF00884"/>
    </source>
</evidence>
<evidence type="ECO:0000313" key="5">
    <source>
        <dbReference type="Proteomes" id="UP000509750"/>
    </source>
</evidence>
<sequence length="489" mass="52564">MSHTPPEAENVLLVTVDSLRADALGGGRTPVIDDLAAGGTTFENAFATGNWTPFSFPGILTSRPVFAEGPDIGTPSTPTLAEALSDADIETGGYNAANGFLTEHWGYDRGFDEFDSFVGDASSRYSRYLAAHPTVQGWLQLLRSPFRRAAAKLSRSDDGRPFADTSKMLDVERGAISFIEESDGPFFLWVHYMDPHTPYVPAPRYLRAVSPDHLGTTRMLRAHIRTGLGRAVGPRTLADLRTLYHGGVRQVDASVGRLQEALSAAGHADDTAIVFAGDHGEEFQEHGHLAHYPKLYDELVHVPLVVDVPGADARTVERTVGLDAVPPTVASLLGADAPDAWEGEDLVDAITGDEEADAGVRDEPVVSVAVRGEEVTQQPIPRSLHEGDLLVSARTAEWAYIENTETGVAELYDRESDPEQKHDLLAEPDADRPEILTTLRGAVREHAGRIGGDGGGDGRGRSDGESTTPSEDGEMDAAIADRLDALGYR</sequence>
<accession>A0A7D5K886</accession>
<dbReference type="Pfam" id="PF00884">
    <property type="entry name" value="Sulfatase"/>
    <property type="match status" value="1"/>
</dbReference>
<gene>
    <name evidence="4" type="ORF">HUG10_10700</name>
</gene>
<keyword evidence="5" id="KW-1185">Reference proteome</keyword>